<protein>
    <submittedName>
        <fullName evidence="1">Uncharacterized protein</fullName>
    </submittedName>
</protein>
<evidence type="ECO:0000313" key="2">
    <source>
        <dbReference type="Proteomes" id="UP000838878"/>
    </source>
</evidence>
<sequence>MNNDNNYQVENILHYSRKSFKKNQNGISIEAYANGRREDVNEDLDSPRSEKVTVDSAGCSCDIDADGEIANILHKKCPVIALAQQQLQRLLDDTDKLLGENIRCYR</sequence>
<gene>
    <name evidence="1" type="ORF">BINO364_LOCUS3877</name>
</gene>
<organism evidence="1 2">
    <name type="scientific">Brenthis ino</name>
    <name type="common">lesser marbled fritillary</name>
    <dbReference type="NCBI Taxonomy" id="405034"/>
    <lineage>
        <taxon>Eukaryota</taxon>
        <taxon>Metazoa</taxon>
        <taxon>Ecdysozoa</taxon>
        <taxon>Arthropoda</taxon>
        <taxon>Hexapoda</taxon>
        <taxon>Insecta</taxon>
        <taxon>Pterygota</taxon>
        <taxon>Neoptera</taxon>
        <taxon>Endopterygota</taxon>
        <taxon>Lepidoptera</taxon>
        <taxon>Glossata</taxon>
        <taxon>Ditrysia</taxon>
        <taxon>Papilionoidea</taxon>
        <taxon>Nymphalidae</taxon>
        <taxon>Heliconiinae</taxon>
        <taxon>Argynnini</taxon>
        <taxon>Brenthis</taxon>
    </lineage>
</organism>
<name>A0A8J9UD53_9NEOP</name>
<feature type="non-terminal residue" evidence="1">
    <location>
        <position position="106"/>
    </location>
</feature>
<proteinExistence type="predicted"/>
<dbReference type="EMBL" id="OV170232">
    <property type="protein sequence ID" value="CAH0717244.1"/>
    <property type="molecule type" value="Genomic_DNA"/>
</dbReference>
<keyword evidence="2" id="KW-1185">Reference proteome</keyword>
<accession>A0A8J9UD53</accession>
<evidence type="ECO:0000313" key="1">
    <source>
        <dbReference type="EMBL" id="CAH0717244.1"/>
    </source>
</evidence>
<dbReference type="Proteomes" id="UP000838878">
    <property type="component" value="Chromosome 12"/>
</dbReference>
<dbReference type="OrthoDB" id="7260857at2759"/>
<dbReference type="AlphaFoldDB" id="A0A8J9UD53"/>
<reference evidence="1" key="1">
    <citation type="submission" date="2021-12" db="EMBL/GenBank/DDBJ databases">
        <authorList>
            <person name="Martin H S."/>
        </authorList>
    </citation>
    <scope>NUCLEOTIDE SEQUENCE</scope>
</reference>